<gene>
    <name evidence="1" type="ORF">A9K58_17845</name>
</gene>
<dbReference type="AlphaFoldDB" id="A0A1A6XNK0"/>
<dbReference type="PANTHER" id="PTHR32305">
    <property type="match status" value="1"/>
</dbReference>
<dbReference type="PANTHER" id="PTHR32305:SF15">
    <property type="entry name" value="PROTEIN RHSA-RELATED"/>
    <property type="match status" value="1"/>
</dbReference>
<evidence type="ECO:0008006" key="3">
    <source>
        <dbReference type="Google" id="ProtNLM"/>
    </source>
</evidence>
<comment type="caution">
    <text evidence="1">The sequence shown here is derived from an EMBL/GenBank/DDBJ whole genome shotgun (WGS) entry which is preliminary data.</text>
</comment>
<evidence type="ECO:0000313" key="1">
    <source>
        <dbReference type="EMBL" id="OBU64201.1"/>
    </source>
</evidence>
<dbReference type="EMBL" id="LYVJ01000016">
    <property type="protein sequence ID" value="OBU64201.1"/>
    <property type="molecule type" value="Genomic_DNA"/>
</dbReference>
<dbReference type="InterPro" id="IPR050708">
    <property type="entry name" value="T6SS_VgrG/RHS"/>
</dbReference>
<evidence type="ECO:0000313" key="2">
    <source>
        <dbReference type="Proteomes" id="UP000092256"/>
    </source>
</evidence>
<reference evidence="1 2" key="1">
    <citation type="submission" date="2016-05" db="EMBL/GenBank/DDBJ databases">
        <title>Draft Genome Sequences of Stenotrophomonas maltophilia Strains Sm32COP, Sm41DVV, Sm46PAILV, SmF3, SmF22, SmSOFb1 and SmCVFa1, Isolated from Different Manures, in France.</title>
        <authorList>
            <person name="Nazaret S."/>
            <person name="Bodilis J."/>
        </authorList>
    </citation>
    <scope>NUCLEOTIDE SEQUENCE [LARGE SCALE GENOMIC DNA]</scope>
    <source>
        <strain evidence="1 2">Sm46PAILV</strain>
    </source>
</reference>
<organism evidence="1 2">
    <name type="scientific">Stenotrophomonas maltophilia</name>
    <name type="common">Pseudomonas maltophilia</name>
    <name type="synonym">Xanthomonas maltophilia</name>
    <dbReference type="NCBI Taxonomy" id="40324"/>
    <lineage>
        <taxon>Bacteria</taxon>
        <taxon>Pseudomonadati</taxon>
        <taxon>Pseudomonadota</taxon>
        <taxon>Gammaproteobacteria</taxon>
        <taxon>Lysobacterales</taxon>
        <taxon>Lysobacteraceae</taxon>
        <taxon>Stenotrophomonas</taxon>
        <taxon>Stenotrophomonas maltophilia group</taxon>
    </lineage>
</organism>
<accession>A0A1A6XNK0</accession>
<dbReference type="NCBIfam" id="TIGR03696">
    <property type="entry name" value="Rhs_assc_core"/>
    <property type="match status" value="1"/>
</dbReference>
<protein>
    <recommendedName>
        <fullName evidence="3">RHS repeat-associated core domain-containing protein</fullName>
    </recommendedName>
</protein>
<dbReference type="PRINTS" id="PR00394">
    <property type="entry name" value="RHSPROTEIN"/>
</dbReference>
<dbReference type="Gene3D" id="2.180.10.10">
    <property type="entry name" value="RHS repeat-associated core"/>
    <property type="match status" value="1"/>
</dbReference>
<name>A0A1A6XNK0_STEMA</name>
<dbReference type="Proteomes" id="UP000092256">
    <property type="component" value="Unassembled WGS sequence"/>
</dbReference>
<proteinExistence type="predicted"/>
<sequence>MPIWEWSNKSEVFGNQIPSADPDGDGVAFELALRFPGQQATEASVLFYNYQREYDPAVGRYSQSDPIGLLGGIASFAYVGGNPISQSDSLGLCEDDNGSDAPIHQKTYGKYFKSCMSYVQPPTWFTLPVSGASVLTLFVEVPFVAGVATVGGALASYEVGAAIVCAMAGIQTLQ</sequence>
<dbReference type="InterPro" id="IPR022385">
    <property type="entry name" value="Rhs_assc_core"/>
</dbReference>